<dbReference type="PROSITE" id="PS51935">
    <property type="entry name" value="NLPC_P60"/>
    <property type="match status" value="1"/>
</dbReference>
<feature type="binding site" evidence="11">
    <location>
        <position position="659"/>
    </location>
    <ligand>
        <name>Mg(2+)</name>
        <dbReference type="ChEBI" id="CHEBI:18420"/>
    </ligand>
</feature>
<feature type="signal peptide" evidence="12">
    <location>
        <begin position="1"/>
        <end position="23"/>
    </location>
</feature>
<proteinExistence type="inferred from homology"/>
<dbReference type="Pfam" id="PF02746">
    <property type="entry name" value="MR_MLE_N"/>
    <property type="match status" value="1"/>
</dbReference>
<feature type="binding site" evidence="10">
    <location>
        <position position="792"/>
    </location>
    <ligand>
        <name>substrate</name>
    </ligand>
</feature>
<dbReference type="SFLD" id="SFLDS00001">
    <property type="entry name" value="Enolase"/>
    <property type="match status" value="2"/>
</dbReference>
<keyword evidence="4 11" id="KW-0479">Metal-binding</keyword>
<gene>
    <name evidence="14" type="primary">tcbD</name>
    <name evidence="14" type="ORF">XPU_3189</name>
</gene>
<dbReference type="EMBL" id="BAVB01000313">
    <property type="protein sequence ID" value="GAE51657.1"/>
    <property type="molecule type" value="Genomic_DNA"/>
</dbReference>
<keyword evidence="3" id="KW-0645">Protease</keyword>
<dbReference type="SUPFAM" id="SSF54826">
    <property type="entry name" value="Enolase N-terminal domain-like"/>
    <property type="match status" value="1"/>
</dbReference>
<feature type="binding site" evidence="10">
    <location>
        <position position="604"/>
    </location>
    <ligand>
        <name>substrate</name>
    </ligand>
</feature>
<evidence type="ECO:0000256" key="7">
    <source>
        <dbReference type="ARBA" id="ARBA00022842"/>
    </source>
</evidence>
<dbReference type="SFLD" id="SFLDF00009">
    <property type="entry name" value="o-succinylbenzoate_synthase"/>
    <property type="match status" value="1"/>
</dbReference>
<dbReference type="PANTHER" id="PTHR48073:SF2">
    <property type="entry name" value="O-SUCCINYLBENZOATE SYNTHASE"/>
    <property type="match status" value="1"/>
</dbReference>
<evidence type="ECO:0000256" key="8">
    <source>
        <dbReference type="ARBA" id="ARBA00023235"/>
    </source>
</evidence>
<comment type="similarity">
    <text evidence="1">Belongs to the peptidase C40 family.</text>
</comment>
<accession>W4S5K4</accession>
<dbReference type="Gene3D" id="3.90.1720.10">
    <property type="entry name" value="endopeptidase domain like (from Nostoc punctiforme)"/>
    <property type="match status" value="1"/>
</dbReference>
<sequence length="834" mass="89386">MPLSRRLLTLLLLVTGLSCVAAAATPASPISHTAPLAASDAQLTADYWIQRAGNAQTLRMTTAQIAGFNARLLRDDGSMHDLSQLAEVLPAAEVRARIETLSAMPTRALYDSEGHSIDASRLATLRHALALDALPAQVTPRFALVVQRAALRTFPTAQRVFSTTDDHDIDRFQESALYPSTPVAVLHTSADGAWHFVLAANYAAWIAADRLAVGTREEVLDYAQRRPRLVVTGARVQSAYTPEVPAISALALDMGTSVPLLGDWPPQQPVNRQLPQAAHVVQLPLRNSDGRLQLAPALIPRGADVRVGPLPATHAALLQQAFKFLGERYGWGNDYDARDCSGFVLDVYRSLGIALPRNTGDQARSPALLGVPFQAQAALPQRLQQLARLQVGDLIYIPGHVMLVIGHERDAPWVIHDVAGASYRDAAGNVQRALERCVGDAAAALARQRRHTVRRPHHPHPTHRTDWLSMKITGFRLGMLRVPLKTPFKTAVRTVQAIEDVVVLLQTDSGHIGYGAAPATAPITGDTHGSIIAAIQHCIGPTLIGQDVADLNRLCALVQHALERNTSAKAAVEIALYDLWAQALGIPLYRALGGGTPRITTDITISVDSIDVMVAQAQSALTRGYRSLKIKVGKDSGSDLERITAIHAAVAGRASLRLDANQGWTPKQAVRTMRTLEHAGIVMELVEQPVKAADIDGLAFVTARIDTPVMADESVFSPVQVIDLIQRRAADIVNIKLMKTGGLSDAIRIADIAGLYGVPCMIGCMIESSISVAAAVHLAVAKAGSITLADLDAPALGQFDPTEGGVHFDDAQIHIDESPGLGIRRIHGLELLPA</sequence>
<feature type="binding site" evidence="10">
    <location>
        <position position="790"/>
    </location>
    <ligand>
        <name>substrate</name>
    </ligand>
</feature>
<dbReference type="GO" id="GO:0008234">
    <property type="term" value="F:cysteine-type peptidase activity"/>
    <property type="evidence" value="ECO:0007669"/>
    <property type="project" value="UniProtKB-KW"/>
</dbReference>
<dbReference type="EC" id="5.5.1.7" evidence="14"/>
<comment type="caution">
    <text evidence="14">The sequence shown here is derived from an EMBL/GenBank/DDBJ whole genome shotgun (WGS) entry which is preliminary data.</text>
</comment>
<dbReference type="GO" id="GO:0006518">
    <property type="term" value="P:peptide metabolic process"/>
    <property type="evidence" value="ECO:0007669"/>
    <property type="project" value="UniProtKB-ARBA"/>
</dbReference>
<dbReference type="InterPro" id="IPR013342">
    <property type="entry name" value="Mandelate_racemase_C"/>
</dbReference>
<dbReference type="InterPro" id="IPR029065">
    <property type="entry name" value="Enolase_C-like"/>
</dbReference>
<feature type="binding site" evidence="10">
    <location>
        <position position="629"/>
    </location>
    <ligand>
        <name>substrate</name>
    </ligand>
</feature>
<evidence type="ECO:0000259" key="13">
    <source>
        <dbReference type="PROSITE" id="PS51935"/>
    </source>
</evidence>
<evidence type="ECO:0000256" key="2">
    <source>
        <dbReference type="ARBA" id="ARBA00008031"/>
    </source>
</evidence>
<dbReference type="Pfam" id="PF12913">
    <property type="entry name" value="SH3_6"/>
    <property type="match status" value="1"/>
</dbReference>
<dbReference type="Gene3D" id="3.30.390.10">
    <property type="entry name" value="Enolase-like, N-terminal domain"/>
    <property type="match status" value="1"/>
</dbReference>
<evidence type="ECO:0000256" key="11">
    <source>
        <dbReference type="PIRSR" id="PIRSR634603-3"/>
    </source>
</evidence>
<dbReference type="AlphaFoldDB" id="W4S5K4"/>
<organism evidence="14 15">
    <name type="scientific">Xanthomonas arboricola pv. pruni str. MAFF 311562</name>
    <dbReference type="NCBI Taxonomy" id="1414836"/>
    <lineage>
        <taxon>Bacteria</taxon>
        <taxon>Pseudomonadati</taxon>
        <taxon>Pseudomonadota</taxon>
        <taxon>Gammaproteobacteria</taxon>
        <taxon>Lysobacterales</taxon>
        <taxon>Lysobacteraceae</taxon>
        <taxon>Xanthomonas</taxon>
    </lineage>
</organism>
<evidence type="ECO:0000313" key="14">
    <source>
        <dbReference type="EMBL" id="GAE51657.1"/>
    </source>
</evidence>
<keyword evidence="5" id="KW-0378">Hydrolase</keyword>
<dbReference type="InterPro" id="IPR029017">
    <property type="entry name" value="Enolase-like_N"/>
</dbReference>
<evidence type="ECO:0000256" key="9">
    <source>
        <dbReference type="PIRSR" id="PIRSR634603-1"/>
    </source>
</evidence>
<dbReference type="SFLD" id="SFLDG00180">
    <property type="entry name" value="muconate_cycloisomerase"/>
    <property type="match status" value="2"/>
</dbReference>
<keyword evidence="6" id="KW-0788">Thiol protease</keyword>
<dbReference type="CDD" id="cd03319">
    <property type="entry name" value="L-Ala-DL-Glu_epimerase"/>
    <property type="match status" value="1"/>
</dbReference>
<dbReference type="SUPFAM" id="SSF54001">
    <property type="entry name" value="Cysteine proteinases"/>
    <property type="match status" value="1"/>
</dbReference>
<evidence type="ECO:0000256" key="5">
    <source>
        <dbReference type="ARBA" id="ARBA00022801"/>
    </source>
</evidence>
<comment type="similarity">
    <text evidence="2">Belongs to the mandelate racemase/muconate lactonizing enzyme family.</text>
</comment>
<dbReference type="InterPro" id="IPR013341">
    <property type="entry name" value="Mandelate_racemase_N_dom"/>
</dbReference>
<dbReference type="FunFam" id="3.30.390.10:FF:000009">
    <property type="entry name" value="Hydrophobic dipeptide epimerase"/>
    <property type="match status" value="1"/>
</dbReference>
<keyword evidence="12" id="KW-0732">Signal</keyword>
<dbReference type="SFLD" id="SFLDF00010">
    <property type="entry name" value="dipeptide_epimerase"/>
    <property type="match status" value="1"/>
</dbReference>
<keyword evidence="7 11" id="KW-0460">Magnesium</keyword>
<feature type="binding site" evidence="10">
    <location>
        <position position="493"/>
    </location>
    <ligand>
        <name>substrate</name>
    </ligand>
</feature>
<dbReference type="GO" id="GO:0046872">
    <property type="term" value="F:metal ion binding"/>
    <property type="evidence" value="ECO:0007669"/>
    <property type="project" value="UniProtKB-KW"/>
</dbReference>
<dbReference type="InterPro" id="IPR036849">
    <property type="entry name" value="Enolase-like_C_sf"/>
</dbReference>
<dbReference type="Pfam" id="PF00877">
    <property type="entry name" value="NLPC_P60"/>
    <property type="match status" value="1"/>
</dbReference>
<dbReference type="GO" id="GO:0018850">
    <property type="term" value="F:chloromuconate cycloisomerase activity"/>
    <property type="evidence" value="ECO:0007669"/>
    <property type="project" value="UniProtKB-EC"/>
</dbReference>
<feature type="binding site" evidence="11">
    <location>
        <position position="687"/>
    </location>
    <ligand>
        <name>Mg(2+)</name>
        <dbReference type="ChEBI" id="CHEBI:18420"/>
    </ligand>
</feature>
<dbReference type="InterPro" id="IPR039439">
    <property type="entry name" value="SH3b1_dom"/>
</dbReference>
<feature type="domain" description="NlpC/P60" evidence="13">
    <location>
        <begin position="311"/>
        <end position="452"/>
    </location>
</feature>
<dbReference type="SUPFAM" id="SSF51604">
    <property type="entry name" value="Enolase C-terminal domain-like"/>
    <property type="match status" value="1"/>
</dbReference>
<evidence type="ECO:0000256" key="6">
    <source>
        <dbReference type="ARBA" id="ARBA00022807"/>
    </source>
</evidence>
<evidence type="ECO:0000256" key="12">
    <source>
        <dbReference type="SAM" id="SignalP"/>
    </source>
</evidence>
<dbReference type="SMART" id="SM00922">
    <property type="entry name" value="MR_MLE"/>
    <property type="match status" value="1"/>
</dbReference>
<reference evidence="14 15" key="1">
    <citation type="submission" date="2014-01" db="EMBL/GenBank/DDBJ databases">
        <title>Genome sequence and analysis of Xanthomonas arboricola pv. pruni.</title>
        <authorList>
            <person name="Fujikawa T."/>
            <person name="Nakazono-Nagaoka E."/>
        </authorList>
    </citation>
    <scope>NUCLEOTIDE SEQUENCE [LARGE SCALE GENOMIC DNA]</scope>
    <source>
        <strain evidence="15">MAFF 311562</strain>
    </source>
</reference>
<evidence type="ECO:0000313" key="15">
    <source>
        <dbReference type="Proteomes" id="UP000019143"/>
    </source>
</evidence>
<evidence type="ECO:0000256" key="3">
    <source>
        <dbReference type="ARBA" id="ARBA00022670"/>
    </source>
</evidence>
<evidence type="ECO:0000256" key="1">
    <source>
        <dbReference type="ARBA" id="ARBA00007074"/>
    </source>
</evidence>
<dbReference type="GO" id="GO:0006508">
    <property type="term" value="P:proteolysis"/>
    <property type="evidence" value="ECO:0007669"/>
    <property type="project" value="UniProtKB-KW"/>
</dbReference>
<feature type="binding site" evidence="11">
    <location>
        <position position="712"/>
    </location>
    <ligand>
        <name>Mg(2+)</name>
        <dbReference type="ChEBI" id="CHEBI:18420"/>
    </ligand>
</feature>
<feature type="binding site" evidence="10">
    <location>
        <position position="766"/>
    </location>
    <ligand>
        <name>substrate</name>
    </ligand>
</feature>
<name>W4S5K4_9XANT</name>
<dbReference type="Pfam" id="PF13378">
    <property type="entry name" value="MR_MLE_C"/>
    <property type="match status" value="1"/>
</dbReference>
<dbReference type="InterPro" id="IPR034603">
    <property type="entry name" value="Dipeptide_epimerase"/>
</dbReference>
<evidence type="ECO:0000256" key="4">
    <source>
        <dbReference type="ARBA" id="ARBA00022723"/>
    </source>
</evidence>
<feature type="binding site" evidence="10">
    <location>
        <position position="764"/>
    </location>
    <ligand>
        <name>substrate</name>
    </ligand>
</feature>
<feature type="chain" id="PRO_5004849669" evidence="12">
    <location>
        <begin position="24"/>
        <end position="834"/>
    </location>
</feature>
<dbReference type="PANTHER" id="PTHR48073">
    <property type="entry name" value="O-SUCCINYLBENZOATE SYNTHASE-RELATED"/>
    <property type="match status" value="1"/>
</dbReference>
<dbReference type="GO" id="GO:0016855">
    <property type="term" value="F:racemase and epimerase activity, acting on amino acids and derivatives"/>
    <property type="evidence" value="ECO:0007669"/>
    <property type="project" value="InterPro"/>
</dbReference>
<dbReference type="InterPro" id="IPR038765">
    <property type="entry name" value="Papain-like_cys_pep_sf"/>
</dbReference>
<feature type="active site" description="Proton acceptor; specific for (S)-substrate epimerization" evidence="9">
    <location>
        <position position="736"/>
    </location>
</feature>
<dbReference type="Proteomes" id="UP000019143">
    <property type="component" value="Unassembled WGS sequence"/>
</dbReference>
<protein>
    <submittedName>
        <fullName evidence="14">Chloromuconate cycloisomerase</fullName>
        <ecNumber evidence="14">5.5.1.7</ecNumber>
    </submittedName>
</protein>
<feature type="active site" description="Proton acceptor; specific for (R)-substrate epimerization" evidence="9">
    <location>
        <position position="631"/>
    </location>
</feature>
<comment type="cofactor">
    <cofactor evidence="11">
        <name>Mg(2+)</name>
        <dbReference type="ChEBI" id="CHEBI:18420"/>
    </cofactor>
    <text evidence="11">Binds 1 Mg(2+) ion per subunit.</text>
</comment>
<keyword evidence="8 14" id="KW-0413">Isomerase</keyword>
<evidence type="ECO:0000256" key="10">
    <source>
        <dbReference type="PIRSR" id="PIRSR634603-2"/>
    </source>
</evidence>
<dbReference type="Gene3D" id="3.20.20.120">
    <property type="entry name" value="Enolase-like C-terminal domain"/>
    <property type="match status" value="1"/>
</dbReference>
<dbReference type="InterPro" id="IPR000064">
    <property type="entry name" value="NLP_P60_dom"/>
</dbReference>
<dbReference type="PROSITE" id="PS51257">
    <property type="entry name" value="PROKAR_LIPOPROTEIN"/>
    <property type="match status" value="1"/>
</dbReference>